<feature type="binding site" evidence="2">
    <location>
        <position position="100"/>
    </location>
    <ligand>
        <name>Fe cation</name>
        <dbReference type="ChEBI" id="CHEBI:24875"/>
    </ligand>
</feature>
<feature type="binding site" evidence="2">
    <location>
        <position position="58"/>
    </location>
    <ligand>
        <name>Fe cation</name>
        <dbReference type="ChEBI" id="CHEBI:24875"/>
    </ligand>
</feature>
<comment type="caution">
    <text evidence="6">The sequence shown here is derived from an EMBL/GenBank/DDBJ whole genome shotgun (WGS) entry which is preliminary data.</text>
</comment>
<dbReference type="InterPro" id="IPR041602">
    <property type="entry name" value="Quercetinase_C"/>
</dbReference>
<dbReference type="AlphaFoldDB" id="A0A557R1W5"/>
<dbReference type="CDD" id="cd02910">
    <property type="entry name" value="cupin_Yhhw_N"/>
    <property type="match status" value="1"/>
</dbReference>
<feature type="domain" description="Pirin N-terminal" evidence="4">
    <location>
        <begin position="8"/>
        <end position="118"/>
    </location>
</feature>
<dbReference type="EMBL" id="VMNK01000003">
    <property type="protein sequence ID" value="TVO59142.1"/>
    <property type="molecule type" value="Genomic_DNA"/>
</dbReference>
<protein>
    <submittedName>
        <fullName evidence="6">Pirin family protein</fullName>
    </submittedName>
</protein>
<reference evidence="6 7" key="1">
    <citation type="submission" date="2019-07" db="EMBL/GenBank/DDBJ databases">
        <title>The pathways for chlorine oxyanion respiration interact through the shared metabolite chlorate.</title>
        <authorList>
            <person name="Barnum T.P."/>
            <person name="Cheng Y."/>
            <person name="Hill K.A."/>
            <person name="Lucas L.N."/>
            <person name="Carlson H.K."/>
            <person name="Coates J.D."/>
        </authorList>
    </citation>
    <scope>NUCLEOTIDE SEQUENCE [LARGE SCALE GENOMIC DNA]</scope>
    <source>
        <strain evidence="6 7">SFB-3</strain>
    </source>
</reference>
<evidence type="ECO:0000313" key="7">
    <source>
        <dbReference type="Proteomes" id="UP000319502"/>
    </source>
</evidence>
<keyword evidence="2" id="KW-0479">Metal-binding</keyword>
<keyword evidence="2" id="KW-0408">Iron</keyword>
<dbReference type="OrthoDB" id="321327at2"/>
<evidence type="ECO:0000256" key="2">
    <source>
        <dbReference type="PIRSR" id="PIRSR006232-1"/>
    </source>
</evidence>
<dbReference type="PANTHER" id="PTHR43212">
    <property type="entry name" value="QUERCETIN 2,3-DIOXYGENASE"/>
    <property type="match status" value="1"/>
</dbReference>
<proteinExistence type="inferred from homology"/>
<keyword evidence="7" id="KW-1185">Reference proteome</keyword>
<dbReference type="Proteomes" id="UP000319502">
    <property type="component" value="Unassembled WGS sequence"/>
</dbReference>
<evidence type="ECO:0000313" key="6">
    <source>
        <dbReference type="EMBL" id="TVO59142.1"/>
    </source>
</evidence>
<dbReference type="SUPFAM" id="SSF51182">
    <property type="entry name" value="RmlC-like cupins"/>
    <property type="match status" value="1"/>
</dbReference>
<dbReference type="InterPro" id="IPR011051">
    <property type="entry name" value="RmlC_Cupin_sf"/>
</dbReference>
<evidence type="ECO:0000259" key="4">
    <source>
        <dbReference type="Pfam" id="PF02678"/>
    </source>
</evidence>
<dbReference type="CDD" id="cd20311">
    <property type="entry name" value="cupin_Yhhw_C"/>
    <property type="match status" value="1"/>
</dbReference>
<evidence type="ECO:0000256" key="3">
    <source>
        <dbReference type="RuleBase" id="RU003457"/>
    </source>
</evidence>
<dbReference type="Pfam" id="PF02678">
    <property type="entry name" value="Pirin"/>
    <property type="match status" value="1"/>
</dbReference>
<dbReference type="GO" id="GO:0046872">
    <property type="term" value="F:metal ion binding"/>
    <property type="evidence" value="ECO:0007669"/>
    <property type="project" value="UniProtKB-KW"/>
</dbReference>
<feature type="binding site" evidence="2">
    <location>
        <position position="56"/>
    </location>
    <ligand>
        <name>Fe cation</name>
        <dbReference type="ChEBI" id="CHEBI:24875"/>
    </ligand>
</feature>
<organism evidence="6 7">
    <name type="scientific">Denitromonas halophila</name>
    <dbReference type="NCBI Taxonomy" id="1629404"/>
    <lineage>
        <taxon>Bacteria</taxon>
        <taxon>Pseudomonadati</taxon>
        <taxon>Pseudomonadota</taxon>
        <taxon>Betaproteobacteria</taxon>
        <taxon>Rhodocyclales</taxon>
        <taxon>Zoogloeaceae</taxon>
        <taxon>Denitromonas</taxon>
    </lineage>
</organism>
<dbReference type="Pfam" id="PF17954">
    <property type="entry name" value="Pirin_C_2"/>
    <property type="match status" value="1"/>
</dbReference>
<dbReference type="PIRSF" id="PIRSF006232">
    <property type="entry name" value="Pirin"/>
    <property type="match status" value="1"/>
</dbReference>
<dbReference type="Gene3D" id="2.60.120.10">
    <property type="entry name" value="Jelly Rolls"/>
    <property type="match status" value="2"/>
</dbReference>
<evidence type="ECO:0000259" key="5">
    <source>
        <dbReference type="Pfam" id="PF17954"/>
    </source>
</evidence>
<feature type="domain" description="Quercetin 2,3-dioxygenase C-terminal cupin" evidence="5">
    <location>
        <begin position="145"/>
        <end position="230"/>
    </location>
</feature>
<evidence type="ECO:0000256" key="1">
    <source>
        <dbReference type="ARBA" id="ARBA00008416"/>
    </source>
</evidence>
<dbReference type="InterPro" id="IPR014710">
    <property type="entry name" value="RmlC-like_jellyroll"/>
</dbReference>
<comment type="similarity">
    <text evidence="1 3">Belongs to the pirin family.</text>
</comment>
<sequence length="232" mass="24712">MTIRKADARGHANFGWLNARHTFSFGEYHDPAHMGFGPLRVINDDRIAPGGGFPTHPHADMEILTYVIDGALAHKDSLGNGSTIRPGEIQYMRAGTGIRHSEFNPSESEPLRLLQIWILPAQRGTAPGYGQQRIDALPVNNGLRLIASGDGRDGSVHIGRDVDLYAATLDGADQADLALAPGRLGWVQVARGSVMLNGVALAEGDGVALSDETQLRLTGGDGAELLVFDMAA</sequence>
<dbReference type="PANTHER" id="PTHR43212:SF3">
    <property type="entry name" value="QUERCETIN 2,3-DIOXYGENASE"/>
    <property type="match status" value="1"/>
</dbReference>
<dbReference type="InterPro" id="IPR012093">
    <property type="entry name" value="Pirin"/>
</dbReference>
<gene>
    <name evidence="6" type="ORF">FHP91_04525</name>
</gene>
<name>A0A557R1W5_9RHOO</name>
<feature type="binding site" evidence="2">
    <location>
        <position position="102"/>
    </location>
    <ligand>
        <name>Fe cation</name>
        <dbReference type="ChEBI" id="CHEBI:24875"/>
    </ligand>
</feature>
<comment type="cofactor">
    <cofactor evidence="2">
        <name>Fe cation</name>
        <dbReference type="ChEBI" id="CHEBI:24875"/>
    </cofactor>
    <text evidence="2">Binds 1 Fe cation per subunit.</text>
</comment>
<accession>A0A557R1W5</accession>
<dbReference type="InterPro" id="IPR003829">
    <property type="entry name" value="Pirin_N_dom"/>
</dbReference>